<dbReference type="AlphaFoldDB" id="A0AAD4ZI60"/>
<keyword evidence="2" id="KW-1185">Reference proteome</keyword>
<gene>
    <name evidence="1" type="ORF">L3X38_014583</name>
</gene>
<accession>A0AAD4ZI60</accession>
<protein>
    <submittedName>
        <fullName evidence="1">Uncharacterized protein</fullName>
    </submittedName>
</protein>
<evidence type="ECO:0000313" key="2">
    <source>
        <dbReference type="Proteomes" id="UP001054821"/>
    </source>
</evidence>
<reference evidence="1 2" key="1">
    <citation type="journal article" date="2022" name="G3 (Bethesda)">
        <title>Whole-genome sequence and methylome profiling of the almond [Prunus dulcis (Mill.) D.A. Webb] cultivar 'Nonpareil'.</title>
        <authorList>
            <person name="D'Amico-Willman K.M."/>
            <person name="Ouma W.Z."/>
            <person name="Meulia T."/>
            <person name="Sideli G.M."/>
            <person name="Gradziel T.M."/>
            <person name="Fresnedo-Ramirez J."/>
        </authorList>
    </citation>
    <scope>NUCLEOTIDE SEQUENCE [LARGE SCALE GENOMIC DNA]</scope>
    <source>
        <strain evidence="1">Clone GOH B32 T37-40</strain>
    </source>
</reference>
<dbReference type="Proteomes" id="UP001054821">
    <property type="component" value="Chromosome 2"/>
</dbReference>
<organism evidence="1 2">
    <name type="scientific">Prunus dulcis</name>
    <name type="common">Almond</name>
    <name type="synonym">Amygdalus dulcis</name>
    <dbReference type="NCBI Taxonomy" id="3755"/>
    <lineage>
        <taxon>Eukaryota</taxon>
        <taxon>Viridiplantae</taxon>
        <taxon>Streptophyta</taxon>
        <taxon>Embryophyta</taxon>
        <taxon>Tracheophyta</taxon>
        <taxon>Spermatophyta</taxon>
        <taxon>Magnoliopsida</taxon>
        <taxon>eudicotyledons</taxon>
        <taxon>Gunneridae</taxon>
        <taxon>Pentapetalae</taxon>
        <taxon>rosids</taxon>
        <taxon>fabids</taxon>
        <taxon>Rosales</taxon>
        <taxon>Rosaceae</taxon>
        <taxon>Amygdaloideae</taxon>
        <taxon>Amygdaleae</taxon>
        <taxon>Prunus</taxon>
    </lineage>
</organism>
<sequence>MTSGSLDAADDFWTVGCGKLNSTNEIRKVKNALTTSLPRRPDPPRRRLSPWRLPLTIRGEFHGVRQSTRLFRCFSGPTVPVPISGLPELNNSDSQIIVMATFYKFADFRRSWSFATKPSGN</sequence>
<comment type="caution">
    <text evidence="1">The sequence shown here is derived from an EMBL/GenBank/DDBJ whole genome shotgun (WGS) entry which is preliminary data.</text>
</comment>
<evidence type="ECO:0000313" key="1">
    <source>
        <dbReference type="EMBL" id="KAI5346704.1"/>
    </source>
</evidence>
<dbReference type="EMBL" id="JAJFAZ020000002">
    <property type="protein sequence ID" value="KAI5346704.1"/>
    <property type="molecule type" value="Genomic_DNA"/>
</dbReference>
<proteinExistence type="predicted"/>
<name>A0AAD4ZI60_PRUDU</name>